<accession>K5UMK4</accession>
<keyword evidence="5 13" id="KW-0349">Heme</keyword>
<keyword evidence="15" id="KW-1185">Reference proteome</keyword>
<dbReference type="OrthoDB" id="2789670at2759"/>
<evidence type="ECO:0000256" key="3">
    <source>
        <dbReference type="ARBA" id="ARBA00005179"/>
    </source>
</evidence>
<comment type="pathway">
    <text evidence="3">Secondary metabolite biosynthesis.</text>
</comment>
<dbReference type="Proteomes" id="UP000008370">
    <property type="component" value="Unassembled WGS sequence"/>
</dbReference>
<keyword evidence="9" id="KW-0560">Oxidoreductase</keyword>
<dbReference type="SUPFAM" id="SSF48264">
    <property type="entry name" value="Cytochrome P450"/>
    <property type="match status" value="1"/>
</dbReference>
<feature type="binding site" description="axial binding residue" evidence="13">
    <location>
        <position position="423"/>
    </location>
    <ligand>
        <name>heme</name>
        <dbReference type="ChEBI" id="CHEBI:30413"/>
    </ligand>
    <ligandPart>
        <name>Fe</name>
        <dbReference type="ChEBI" id="CHEBI:18248"/>
    </ligandPart>
</feature>
<evidence type="ECO:0000313" key="15">
    <source>
        <dbReference type="Proteomes" id="UP000008370"/>
    </source>
</evidence>
<comment type="similarity">
    <text evidence="4">Belongs to the cytochrome P450 family.</text>
</comment>
<dbReference type="GO" id="GO:0016020">
    <property type="term" value="C:membrane"/>
    <property type="evidence" value="ECO:0007669"/>
    <property type="project" value="UniProtKB-SubCell"/>
</dbReference>
<dbReference type="Pfam" id="PF00067">
    <property type="entry name" value="p450"/>
    <property type="match status" value="1"/>
</dbReference>
<dbReference type="EMBL" id="JH930477">
    <property type="protein sequence ID" value="EKM50921.1"/>
    <property type="molecule type" value="Genomic_DNA"/>
</dbReference>
<dbReference type="GO" id="GO:0004497">
    <property type="term" value="F:monooxygenase activity"/>
    <property type="evidence" value="ECO:0007669"/>
    <property type="project" value="UniProtKB-KW"/>
</dbReference>
<keyword evidence="7 13" id="KW-0479">Metal-binding</keyword>
<organism evidence="14 15">
    <name type="scientific">Phanerochaete carnosa (strain HHB-10118-sp)</name>
    <name type="common">White-rot fungus</name>
    <name type="synonym">Peniophora carnosa</name>
    <dbReference type="NCBI Taxonomy" id="650164"/>
    <lineage>
        <taxon>Eukaryota</taxon>
        <taxon>Fungi</taxon>
        <taxon>Dikarya</taxon>
        <taxon>Basidiomycota</taxon>
        <taxon>Agaricomycotina</taxon>
        <taxon>Agaricomycetes</taxon>
        <taxon>Polyporales</taxon>
        <taxon>Phanerochaetaceae</taxon>
        <taxon>Phanerochaete</taxon>
    </lineage>
</organism>
<evidence type="ECO:0000256" key="13">
    <source>
        <dbReference type="PIRSR" id="PIRSR602401-1"/>
    </source>
</evidence>
<evidence type="ECO:0000256" key="8">
    <source>
        <dbReference type="ARBA" id="ARBA00022989"/>
    </source>
</evidence>
<dbReference type="PRINTS" id="PR00463">
    <property type="entry name" value="EP450I"/>
</dbReference>
<evidence type="ECO:0000256" key="1">
    <source>
        <dbReference type="ARBA" id="ARBA00001971"/>
    </source>
</evidence>
<dbReference type="InterPro" id="IPR002401">
    <property type="entry name" value="Cyt_P450_E_grp-I"/>
</dbReference>
<dbReference type="InParanoid" id="K5UMK4"/>
<evidence type="ECO:0000256" key="9">
    <source>
        <dbReference type="ARBA" id="ARBA00023002"/>
    </source>
</evidence>
<evidence type="ECO:0000256" key="7">
    <source>
        <dbReference type="ARBA" id="ARBA00022723"/>
    </source>
</evidence>
<name>K5UMK4_PHACS</name>
<dbReference type="PANTHER" id="PTHR46300">
    <property type="entry name" value="P450, PUTATIVE (EUROFUNG)-RELATED-RELATED"/>
    <property type="match status" value="1"/>
</dbReference>
<evidence type="ECO:0000256" key="11">
    <source>
        <dbReference type="ARBA" id="ARBA00023033"/>
    </source>
</evidence>
<dbReference type="HOGENOM" id="CLU_001570_2_3_1"/>
<dbReference type="AlphaFoldDB" id="K5UMK4"/>
<evidence type="ECO:0000256" key="2">
    <source>
        <dbReference type="ARBA" id="ARBA00004167"/>
    </source>
</evidence>
<dbReference type="InterPro" id="IPR001128">
    <property type="entry name" value="Cyt_P450"/>
</dbReference>
<evidence type="ECO:0000313" key="14">
    <source>
        <dbReference type="EMBL" id="EKM50921.1"/>
    </source>
</evidence>
<dbReference type="InterPro" id="IPR050364">
    <property type="entry name" value="Cytochrome_P450_fung"/>
</dbReference>
<dbReference type="GO" id="GO:0005506">
    <property type="term" value="F:iron ion binding"/>
    <property type="evidence" value="ECO:0007669"/>
    <property type="project" value="InterPro"/>
</dbReference>
<dbReference type="RefSeq" id="XP_007400088.1">
    <property type="nucleotide sequence ID" value="XM_007400026.1"/>
</dbReference>
<dbReference type="PANTHER" id="PTHR46300:SF7">
    <property type="entry name" value="P450, PUTATIVE (EUROFUNG)-RELATED"/>
    <property type="match status" value="1"/>
</dbReference>
<evidence type="ECO:0000256" key="4">
    <source>
        <dbReference type="ARBA" id="ARBA00010617"/>
    </source>
</evidence>
<dbReference type="Gene3D" id="1.10.630.10">
    <property type="entry name" value="Cytochrome P450"/>
    <property type="match status" value="1"/>
</dbReference>
<keyword evidence="6" id="KW-0812">Transmembrane</keyword>
<keyword evidence="8" id="KW-1133">Transmembrane helix</keyword>
<keyword evidence="12" id="KW-0472">Membrane</keyword>
<sequence length="468" mass="52902">MFGVQGIALFGLVALFAVLAWRHSRRLPLPPASTSSGDSHIQPWRAYAEHSKTLGPLLTVSSLGRQVLVINTVEAVTELLDKRKNFACRPRWPMADLLGRQKNVGFQYYGERLKQSRKVLHSSLNANVIRTTWNGILGEYSSKLMLRFLESPETFYEDVHRCIDLLIVRFAYGREPDAEHLQLAKSAMQDTNEALQPGRWLVDTIPALAYVPSWFPGASYMRWARSAREKYQMLTQTPFLRVKCDLQFNGDAPLSFARHALETSAGTAEDEDVIMSAAGSLYSGMCTTSKNSAVLNAILLLTLHPEVQSRAYAELLAAVGSDRLPETQDMNYLPYMNCVIQECHRFSPAVPLVTHSNIDEDSYLGYRIPKKTWIMANVWAMLHNEKEYGHPSDFNPDRFAPEKGKPVPRDPRTVLYGFGRRVCPGLHFANHFIFLVISRLIACFELHPQELEGKTMRPPLQYTTALIS</sequence>
<dbReference type="GO" id="GO:0016705">
    <property type="term" value="F:oxidoreductase activity, acting on paired donors, with incorporation or reduction of molecular oxygen"/>
    <property type="evidence" value="ECO:0007669"/>
    <property type="project" value="InterPro"/>
</dbReference>
<keyword evidence="11" id="KW-0503">Monooxygenase</keyword>
<evidence type="ECO:0008006" key="16">
    <source>
        <dbReference type="Google" id="ProtNLM"/>
    </source>
</evidence>
<comment type="cofactor">
    <cofactor evidence="1 13">
        <name>heme</name>
        <dbReference type="ChEBI" id="CHEBI:30413"/>
    </cofactor>
</comment>
<evidence type="ECO:0000256" key="5">
    <source>
        <dbReference type="ARBA" id="ARBA00022617"/>
    </source>
</evidence>
<dbReference type="KEGG" id="pco:PHACADRAFT_103842"/>
<evidence type="ECO:0000256" key="6">
    <source>
        <dbReference type="ARBA" id="ARBA00022692"/>
    </source>
</evidence>
<dbReference type="GO" id="GO:0020037">
    <property type="term" value="F:heme binding"/>
    <property type="evidence" value="ECO:0007669"/>
    <property type="project" value="InterPro"/>
</dbReference>
<reference evidence="14 15" key="1">
    <citation type="journal article" date="2012" name="BMC Genomics">
        <title>Comparative genomics of the white-rot fungi, Phanerochaete carnosa and P. chrysosporium, to elucidate the genetic basis of the distinct wood types they colonize.</title>
        <authorList>
            <person name="Suzuki H."/>
            <person name="MacDonald J."/>
            <person name="Syed K."/>
            <person name="Salamov A."/>
            <person name="Hori C."/>
            <person name="Aerts A."/>
            <person name="Henrissat B."/>
            <person name="Wiebenga A."/>
            <person name="vanKuyk P.A."/>
            <person name="Barry K."/>
            <person name="Lindquist E."/>
            <person name="LaButti K."/>
            <person name="Lapidus A."/>
            <person name="Lucas S."/>
            <person name="Coutinho P."/>
            <person name="Gong Y."/>
            <person name="Samejima M."/>
            <person name="Mahadevan R."/>
            <person name="Abou-Zaid M."/>
            <person name="de Vries R.P."/>
            <person name="Igarashi K."/>
            <person name="Yadav J.S."/>
            <person name="Grigoriev I.V."/>
            <person name="Master E.R."/>
        </authorList>
    </citation>
    <scope>NUCLEOTIDE SEQUENCE [LARGE SCALE GENOMIC DNA]</scope>
    <source>
        <strain evidence="14 15">HHB-10118-sp</strain>
    </source>
</reference>
<evidence type="ECO:0000256" key="10">
    <source>
        <dbReference type="ARBA" id="ARBA00023004"/>
    </source>
</evidence>
<keyword evidence="10 13" id="KW-0408">Iron</keyword>
<dbReference type="STRING" id="650164.K5UMK4"/>
<gene>
    <name evidence="14" type="ORF">PHACADRAFT_103842</name>
</gene>
<evidence type="ECO:0000256" key="12">
    <source>
        <dbReference type="ARBA" id="ARBA00023136"/>
    </source>
</evidence>
<dbReference type="InterPro" id="IPR036396">
    <property type="entry name" value="Cyt_P450_sf"/>
</dbReference>
<protein>
    <recommendedName>
        <fullName evidence="16">Cytochrome P450</fullName>
    </recommendedName>
</protein>
<proteinExistence type="inferred from homology"/>
<comment type="subcellular location">
    <subcellularLocation>
        <location evidence="2">Membrane</location>
        <topology evidence="2">Single-pass membrane protein</topology>
    </subcellularLocation>
</comment>
<dbReference type="GeneID" id="18907282"/>